<gene>
    <name evidence="5" type="ORF">SSA02_16250</name>
</gene>
<dbReference type="Pfam" id="PF01638">
    <property type="entry name" value="HxlR"/>
    <property type="match status" value="1"/>
</dbReference>
<keyword evidence="1" id="KW-0805">Transcription regulation</keyword>
<feature type="domain" description="HTH hxlR-type" evidence="4">
    <location>
        <begin position="1"/>
        <end position="85"/>
    </location>
</feature>
<evidence type="ECO:0000256" key="1">
    <source>
        <dbReference type="ARBA" id="ARBA00023015"/>
    </source>
</evidence>
<evidence type="ECO:0000313" key="5">
    <source>
        <dbReference type="EMBL" id="GEL02462.1"/>
    </source>
</evidence>
<organism evidence="5 6">
    <name type="scientific">Swaminathania salitolerans</name>
    <dbReference type="NCBI Taxonomy" id="182838"/>
    <lineage>
        <taxon>Bacteria</taxon>
        <taxon>Pseudomonadati</taxon>
        <taxon>Pseudomonadota</taxon>
        <taxon>Alphaproteobacteria</taxon>
        <taxon>Acetobacterales</taxon>
        <taxon>Acetobacteraceae</taxon>
        <taxon>Swaminathania</taxon>
    </lineage>
</organism>
<proteinExistence type="predicted"/>
<reference evidence="5 6" key="1">
    <citation type="submission" date="2019-07" db="EMBL/GenBank/DDBJ databases">
        <title>Whole genome shotgun sequence of Swaminathania salitolerans NBRC 104436.</title>
        <authorList>
            <person name="Hosoyama A."/>
            <person name="Uohara A."/>
            <person name="Ohji S."/>
            <person name="Ichikawa N."/>
        </authorList>
    </citation>
    <scope>NUCLEOTIDE SEQUENCE [LARGE SCALE GENOMIC DNA]</scope>
    <source>
        <strain evidence="5 6">NBRC 104436</strain>
    </source>
</reference>
<keyword evidence="3" id="KW-0804">Transcription</keyword>
<evidence type="ECO:0000256" key="2">
    <source>
        <dbReference type="ARBA" id="ARBA00023125"/>
    </source>
</evidence>
<sequence length="88" mass="9748">MILHALHLSGGGSRPGQLLRNLPGLSKKMMTQTLRDLEAKGLVSRHVMAEAPPVVEYRLTALGQCLIEPLEQLYGWGVEHAHILDRID</sequence>
<protein>
    <recommendedName>
        <fullName evidence="4">HTH hxlR-type domain-containing protein</fullName>
    </recommendedName>
</protein>
<evidence type="ECO:0000313" key="6">
    <source>
        <dbReference type="Proteomes" id="UP000321405"/>
    </source>
</evidence>
<evidence type="ECO:0000259" key="4">
    <source>
        <dbReference type="PROSITE" id="PS51118"/>
    </source>
</evidence>
<keyword evidence="2" id="KW-0238">DNA-binding</keyword>
<dbReference type="InterPro" id="IPR002577">
    <property type="entry name" value="HTH_HxlR"/>
</dbReference>
<dbReference type="InterPro" id="IPR036390">
    <property type="entry name" value="WH_DNA-bd_sf"/>
</dbReference>
<dbReference type="PANTHER" id="PTHR33204:SF29">
    <property type="entry name" value="TRANSCRIPTIONAL REGULATOR"/>
    <property type="match status" value="1"/>
</dbReference>
<dbReference type="Gene3D" id="1.10.10.10">
    <property type="entry name" value="Winged helix-like DNA-binding domain superfamily/Winged helix DNA-binding domain"/>
    <property type="match status" value="1"/>
</dbReference>
<dbReference type="PANTHER" id="PTHR33204">
    <property type="entry name" value="TRANSCRIPTIONAL REGULATOR, MARR FAMILY"/>
    <property type="match status" value="1"/>
</dbReference>
<accession>A0A511BQW2</accession>
<evidence type="ECO:0000256" key="3">
    <source>
        <dbReference type="ARBA" id="ARBA00023163"/>
    </source>
</evidence>
<keyword evidence="6" id="KW-1185">Reference proteome</keyword>
<name>A0A511BQW2_9PROT</name>
<dbReference type="PROSITE" id="PS51118">
    <property type="entry name" value="HTH_HXLR"/>
    <property type="match status" value="1"/>
</dbReference>
<dbReference type="EMBL" id="BJVC01000003">
    <property type="protein sequence ID" value="GEL02462.1"/>
    <property type="molecule type" value="Genomic_DNA"/>
</dbReference>
<dbReference type="Proteomes" id="UP000321405">
    <property type="component" value="Unassembled WGS sequence"/>
</dbReference>
<dbReference type="SUPFAM" id="SSF46785">
    <property type="entry name" value="Winged helix' DNA-binding domain"/>
    <property type="match status" value="1"/>
</dbReference>
<dbReference type="InterPro" id="IPR036388">
    <property type="entry name" value="WH-like_DNA-bd_sf"/>
</dbReference>
<dbReference type="AlphaFoldDB" id="A0A511BQW2"/>
<comment type="caution">
    <text evidence="5">The sequence shown here is derived from an EMBL/GenBank/DDBJ whole genome shotgun (WGS) entry which is preliminary data.</text>
</comment>
<dbReference type="GO" id="GO:0003677">
    <property type="term" value="F:DNA binding"/>
    <property type="evidence" value="ECO:0007669"/>
    <property type="project" value="UniProtKB-KW"/>
</dbReference>